<dbReference type="AlphaFoldDB" id="A0A2W4ZW11"/>
<dbReference type="Proteomes" id="UP000249557">
    <property type="component" value="Unassembled WGS sequence"/>
</dbReference>
<comment type="caution">
    <text evidence="3">The sequence shown here is derived from an EMBL/GenBank/DDBJ whole genome shotgun (WGS) entry which is preliminary data.</text>
</comment>
<evidence type="ECO:0000256" key="1">
    <source>
        <dbReference type="SAM" id="MobiDB-lite"/>
    </source>
</evidence>
<dbReference type="EMBL" id="QFNK01000115">
    <property type="protein sequence ID" value="PZO86480.1"/>
    <property type="molecule type" value="Genomic_DNA"/>
</dbReference>
<evidence type="ECO:0008006" key="5">
    <source>
        <dbReference type="Google" id="ProtNLM"/>
    </source>
</evidence>
<protein>
    <recommendedName>
        <fullName evidence="5">Lipoprotein</fullName>
    </recommendedName>
</protein>
<evidence type="ECO:0000313" key="3">
    <source>
        <dbReference type="EMBL" id="PZO86480.1"/>
    </source>
</evidence>
<evidence type="ECO:0000256" key="2">
    <source>
        <dbReference type="SAM" id="SignalP"/>
    </source>
</evidence>
<dbReference type="PROSITE" id="PS51257">
    <property type="entry name" value="PROKAR_LIPOPROTEIN"/>
    <property type="match status" value="1"/>
</dbReference>
<sequence>MKQTLRSLLLISVAAGGLAACALPPKLEDAQYWQRKSATSALYMRGPKAQQTLHKDIADCTNEIRELERMAPLREAIPADNPPESQRYSSNPMESNAVSAKLSRWDTPKRNGHLYSEHFNYTDFEGCMDYKGWERVEALPYEQAKVARESYMENIFGNKYQTKYPERQSGKADPYASTPDTKINN</sequence>
<gene>
    <name evidence="3" type="ORF">DI626_06460</name>
</gene>
<reference evidence="3 4" key="1">
    <citation type="submission" date="2017-08" db="EMBL/GenBank/DDBJ databases">
        <title>Infants hospitalized years apart are colonized by the same room-sourced microbial strains.</title>
        <authorList>
            <person name="Brooks B."/>
            <person name="Olm M.R."/>
            <person name="Firek B.A."/>
            <person name="Baker R."/>
            <person name="Thomas B.C."/>
            <person name="Morowitz M.J."/>
            <person name="Banfield J.F."/>
        </authorList>
    </citation>
    <scope>NUCLEOTIDE SEQUENCE [LARGE SCALE GENOMIC DNA]</scope>
    <source>
        <strain evidence="3">S2_018_000_R2_104</strain>
    </source>
</reference>
<proteinExistence type="predicted"/>
<feature type="signal peptide" evidence="2">
    <location>
        <begin position="1"/>
        <end position="22"/>
    </location>
</feature>
<name>A0A2W4ZW11_9BACT</name>
<feature type="region of interest" description="Disordered" evidence="1">
    <location>
        <begin position="160"/>
        <end position="185"/>
    </location>
</feature>
<evidence type="ECO:0000313" key="4">
    <source>
        <dbReference type="Proteomes" id="UP000249557"/>
    </source>
</evidence>
<accession>A0A2W4ZW11</accession>
<keyword evidence="2" id="KW-0732">Signal</keyword>
<feature type="chain" id="PRO_5016180090" description="Lipoprotein" evidence="2">
    <location>
        <begin position="23"/>
        <end position="185"/>
    </location>
</feature>
<organism evidence="3 4">
    <name type="scientific">Micavibrio aeruginosavorus</name>
    <dbReference type="NCBI Taxonomy" id="349221"/>
    <lineage>
        <taxon>Bacteria</taxon>
        <taxon>Pseudomonadati</taxon>
        <taxon>Bdellovibrionota</taxon>
        <taxon>Bdellovibrionia</taxon>
        <taxon>Bdellovibrionales</taxon>
        <taxon>Pseudobdellovibrionaceae</taxon>
        <taxon>Micavibrio</taxon>
    </lineage>
</organism>